<keyword evidence="13" id="KW-1185">Reference proteome</keyword>
<sequence length="215" mass="24332">MNPEGVEKIVQVKGKFIVLEGIDGSGKGTQIERLKVYLETVRGVKTILTREPSQGPLGTTIRQVLSGRINGVNDNCLALLFAADRLDHNNNLVIPALEQGNYVICDRYIWSSFAYQGMKNDESWIGEINQYAVKPDLTLFIKVSPETSLKRIAAGRFQTEIFENSETLRHVADNYQKLYKQWQKNGEPVVEINGEKEPELVQQDIIAAFQLYFPE</sequence>
<dbReference type="GO" id="GO:0016301">
    <property type="term" value="F:kinase activity"/>
    <property type="evidence" value="ECO:0007669"/>
    <property type="project" value="UniProtKB-KW"/>
</dbReference>
<dbReference type="InterPro" id="IPR018095">
    <property type="entry name" value="Thymidylate_kin_CS"/>
</dbReference>
<evidence type="ECO:0000256" key="9">
    <source>
        <dbReference type="ARBA" id="ARBA00048743"/>
    </source>
</evidence>
<evidence type="ECO:0000313" key="13">
    <source>
        <dbReference type="Proteomes" id="UP000018934"/>
    </source>
</evidence>
<evidence type="ECO:0000256" key="7">
    <source>
        <dbReference type="ARBA" id="ARBA00022777"/>
    </source>
</evidence>
<dbReference type="SUPFAM" id="SSF52540">
    <property type="entry name" value="P-loop containing nucleoside triphosphate hydrolases"/>
    <property type="match status" value="1"/>
</dbReference>
<keyword evidence="6 10" id="KW-0547">Nucleotide-binding</keyword>
<comment type="similarity">
    <text evidence="1 10">Belongs to the thymidylate kinase family.</text>
</comment>
<dbReference type="PROSITE" id="PS01331">
    <property type="entry name" value="THYMIDYLATE_KINASE"/>
    <property type="match status" value="1"/>
</dbReference>
<keyword evidence="8 10" id="KW-0067">ATP-binding</keyword>
<dbReference type="Proteomes" id="UP000018934">
    <property type="component" value="Chromosome"/>
</dbReference>
<reference evidence="12 13" key="1">
    <citation type="journal article" date="2013" name="Stand. Genomic Sci.">
        <title>Complete genome sequence of Dehalobacter restrictus PER-K23(T.).</title>
        <authorList>
            <person name="Kruse T."/>
            <person name="Maillard J."/>
            <person name="Goodwin L."/>
            <person name="Woyke T."/>
            <person name="Teshima H."/>
            <person name="Bruce D."/>
            <person name="Detter C."/>
            <person name="Tapia R."/>
            <person name="Han C."/>
            <person name="Huntemann M."/>
            <person name="Wei C.L."/>
            <person name="Han J."/>
            <person name="Chen A."/>
            <person name="Kyrpides N."/>
            <person name="Szeto E."/>
            <person name="Markowitz V."/>
            <person name="Ivanova N."/>
            <person name="Pagani I."/>
            <person name="Pati A."/>
            <person name="Pitluck S."/>
            <person name="Nolan M."/>
            <person name="Holliger C."/>
            <person name="Smidt H."/>
        </authorList>
    </citation>
    <scope>NUCLEOTIDE SEQUENCE [LARGE SCALE GENOMIC DNA]</scope>
    <source>
        <strain evidence="13">DSM 9455</strain>
    </source>
</reference>
<dbReference type="InterPro" id="IPR027417">
    <property type="entry name" value="P-loop_NTPase"/>
</dbReference>
<evidence type="ECO:0000256" key="4">
    <source>
        <dbReference type="ARBA" id="ARBA00022679"/>
    </source>
</evidence>
<proteinExistence type="inferred from homology"/>
<dbReference type="EMBL" id="CP007033">
    <property type="protein sequence ID" value="AHF10126.1"/>
    <property type="molecule type" value="Genomic_DNA"/>
</dbReference>
<evidence type="ECO:0000259" key="11">
    <source>
        <dbReference type="Pfam" id="PF02223"/>
    </source>
</evidence>
<feature type="domain" description="Thymidylate kinase-like" evidence="11">
    <location>
        <begin position="19"/>
        <end position="205"/>
    </location>
</feature>
<gene>
    <name evidence="10" type="primary">tmk</name>
    <name evidence="12" type="ORF">DEHRE_08570</name>
</gene>
<dbReference type="InterPro" id="IPR039430">
    <property type="entry name" value="Thymidylate_kin-like_dom"/>
</dbReference>
<dbReference type="PANTHER" id="PTHR10344">
    <property type="entry name" value="THYMIDYLATE KINASE"/>
    <property type="match status" value="1"/>
</dbReference>
<comment type="caution">
    <text evidence="10">Lacks conserved residue(s) required for the propagation of feature annotation.</text>
</comment>
<name>A0ABN4BWT4_DEHRP</name>
<comment type="function">
    <text evidence="10">Phosphorylation of dTMP to form dTDP in both de novo and salvage pathways of dTTP synthesis.</text>
</comment>
<dbReference type="Gene3D" id="3.40.50.300">
    <property type="entry name" value="P-loop containing nucleotide triphosphate hydrolases"/>
    <property type="match status" value="1"/>
</dbReference>
<dbReference type="EC" id="2.7.4.9" evidence="2 10"/>
<evidence type="ECO:0000256" key="3">
    <source>
        <dbReference type="ARBA" id="ARBA00017144"/>
    </source>
</evidence>
<comment type="catalytic activity">
    <reaction evidence="9 10">
        <text>dTMP + ATP = dTDP + ADP</text>
        <dbReference type="Rhea" id="RHEA:13517"/>
        <dbReference type="ChEBI" id="CHEBI:30616"/>
        <dbReference type="ChEBI" id="CHEBI:58369"/>
        <dbReference type="ChEBI" id="CHEBI:63528"/>
        <dbReference type="ChEBI" id="CHEBI:456216"/>
        <dbReference type="EC" id="2.7.4.9"/>
    </reaction>
</comment>
<evidence type="ECO:0000313" key="12">
    <source>
        <dbReference type="EMBL" id="AHF10126.1"/>
    </source>
</evidence>
<dbReference type="RefSeq" id="WP_019225972.1">
    <property type="nucleotide sequence ID" value="NZ_CP007033.1"/>
</dbReference>
<organism evidence="12 13">
    <name type="scientific">Dehalobacter restrictus (strain DSM 9455 / PER-K23)</name>
    <dbReference type="NCBI Taxonomy" id="871738"/>
    <lineage>
        <taxon>Bacteria</taxon>
        <taxon>Bacillati</taxon>
        <taxon>Bacillota</taxon>
        <taxon>Clostridia</taxon>
        <taxon>Eubacteriales</taxon>
        <taxon>Desulfitobacteriaceae</taxon>
        <taxon>Dehalobacter</taxon>
    </lineage>
</organism>
<evidence type="ECO:0000256" key="6">
    <source>
        <dbReference type="ARBA" id="ARBA00022741"/>
    </source>
</evidence>
<dbReference type="NCBIfam" id="TIGR00041">
    <property type="entry name" value="DTMP_kinase"/>
    <property type="match status" value="1"/>
</dbReference>
<dbReference type="InterPro" id="IPR018094">
    <property type="entry name" value="Thymidylate_kinase"/>
</dbReference>
<evidence type="ECO:0000256" key="2">
    <source>
        <dbReference type="ARBA" id="ARBA00012980"/>
    </source>
</evidence>
<evidence type="ECO:0000256" key="5">
    <source>
        <dbReference type="ARBA" id="ARBA00022727"/>
    </source>
</evidence>
<dbReference type="Pfam" id="PF02223">
    <property type="entry name" value="Thymidylate_kin"/>
    <property type="match status" value="1"/>
</dbReference>
<keyword evidence="4 10" id="KW-0808">Transferase</keyword>
<dbReference type="CDD" id="cd01672">
    <property type="entry name" value="TMPK"/>
    <property type="match status" value="1"/>
</dbReference>
<keyword evidence="5 10" id="KW-0545">Nucleotide biosynthesis</keyword>
<evidence type="ECO:0000256" key="8">
    <source>
        <dbReference type="ARBA" id="ARBA00022840"/>
    </source>
</evidence>
<dbReference type="HAMAP" id="MF_00165">
    <property type="entry name" value="Thymidylate_kinase"/>
    <property type="match status" value="1"/>
</dbReference>
<evidence type="ECO:0000256" key="1">
    <source>
        <dbReference type="ARBA" id="ARBA00009776"/>
    </source>
</evidence>
<protein>
    <recommendedName>
        <fullName evidence="3 10">Thymidylate kinase</fullName>
        <ecNumber evidence="2 10">2.7.4.9</ecNumber>
    </recommendedName>
    <alternativeName>
        <fullName evidence="10">dTMP kinase</fullName>
    </alternativeName>
</protein>
<accession>A0ABN4BWT4</accession>
<dbReference type="PANTHER" id="PTHR10344:SF4">
    <property type="entry name" value="UMP-CMP KINASE 2, MITOCHONDRIAL"/>
    <property type="match status" value="1"/>
</dbReference>
<evidence type="ECO:0000256" key="10">
    <source>
        <dbReference type="HAMAP-Rule" id="MF_00165"/>
    </source>
</evidence>
<keyword evidence="7 10" id="KW-0418">Kinase</keyword>